<dbReference type="CDD" id="cd11614">
    <property type="entry name" value="SAF_CpaB_FlgA_like"/>
    <property type="match status" value="1"/>
</dbReference>
<evidence type="ECO:0000259" key="2">
    <source>
        <dbReference type="SMART" id="SM00858"/>
    </source>
</evidence>
<dbReference type="NCBIfam" id="TIGR03177">
    <property type="entry name" value="pilus_cpaB"/>
    <property type="match status" value="1"/>
</dbReference>
<feature type="domain" description="SAF" evidence="2">
    <location>
        <begin position="48"/>
        <end position="110"/>
    </location>
</feature>
<dbReference type="EMBL" id="PPTS01000001">
    <property type="protein sequence ID" value="RDB67259.1"/>
    <property type="molecule type" value="Genomic_DNA"/>
</dbReference>
<dbReference type="Gene3D" id="3.90.1210.10">
    <property type="entry name" value="Antifreeze-like/N-acetylneuraminic acid synthase C-terminal domain"/>
    <property type="match status" value="1"/>
</dbReference>
<protein>
    <submittedName>
        <fullName evidence="3">Flp pilus assembly protein CpaB</fullName>
    </submittedName>
</protein>
<comment type="caution">
    <text evidence="3">The sequence shown here is derived from an EMBL/GenBank/DDBJ whole genome shotgun (WGS) entry which is preliminary data.</text>
</comment>
<reference evidence="3 4" key="1">
    <citation type="journal article" date="2018" name="Elife">
        <title>Discovery and characterization of a prevalent human gut bacterial enzyme sufficient for the inactivation of a family of plant toxins.</title>
        <authorList>
            <person name="Koppel N."/>
            <person name="Bisanz J.E."/>
            <person name="Pandelia M.E."/>
            <person name="Turnbaugh P.J."/>
            <person name="Balskus E.P."/>
        </authorList>
    </citation>
    <scope>NUCLEOTIDE SEQUENCE [LARGE SCALE GENOMIC DNA]</scope>
    <source>
        <strain evidence="3 4">3C</strain>
    </source>
</reference>
<accession>A0A369M8Q7</accession>
<dbReference type="RefSeq" id="WP_114568231.1">
    <property type="nucleotide sequence ID" value="NZ_CABMMS010000001.1"/>
</dbReference>
<dbReference type="GeneID" id="78358515"/>
<dbReference type="Pfam" id="PF16976">
    <property type="entry name" value="RcpC"/>
    <property type="match status" value="1"/>
</dbReference>
<dbReference type="InterPro" id="IPR013974">
    <property type="entry name" value="SAF"/>
</dbReference>
<dbReference type="OrthoDB" id="3177887at2"/>
<dbReference type="AlphaFoldDB" id="A0A369M8Q7"/>
<dbReference type="InterPro" id="IPR031571">
    <property type="entry name" value="RcpC_dom"/>
</dbReference>
<keyword evidence="4" id="KW-1185">Reference proteome</keyword>
<gene>
    <name evidence="3" type="primary">cpaB</name>
    <name evidence="3" type="ORF">C1877_02145</name>
</gene>
<evidence type="ECO:0000313" key="4">
    <source>
        <dbReference type="Proteomes" id="UP000254000"/>
    </source>
</evidence>
<feature type="chain" id="PRO_5038392714" evidence="1">
    <location>
        <begin position="24"/>
        <end position="224"/>
    </location>
</feature>
<dbReference type="SMART" id="SM00858">
    <property type="entry name" value="SAF"/>
    <property type="match status" value="1"/>
</dbReference>
<dbReference type="InterPro" id="IPR017592">
    <property type="entry name" value="Pilus_assmbl_Flp-typ_CpaB"/>
</dbReference>
<keyword evidence="1" id="KW-0732">Signal</keyword>
<evidence type="ECO:0000256" key="1">
    <source>
        <dbReference type="SAM" id="SignalP"/>
    </source>
</evidence>
<proteinExistence type="predicted"/>
<sequence length="224" mass="22402">MRRRKTMVAGIACGVLCAACVLAYLTSVRGEADAARAEALARYGGEQVEVCVARRDVAAGEKVDAAAVETRLWVADLLPADAVRAAGDVVGRTATSSILAGEVLSTRRFGEASTSIDVPAGFAALSVPAKTVQAVGGALAPGSRADLYASGDTATAAVARDVLVLATSAGGADGAAAADVTWVTVAVKPESVQEVIAASRKAELYFALPAAGEGAGLDAREGSL</sequence>
<dbReference type="Proteomes" id="UP000254000">
    <property type="component" value="Unassembled WGS sequence"/>
</dbReference>
<dbReference type="Pfam" id="PF08666">
    <property type="entry name" value="SAF"/>
    <property type="match status" value="1"/>
</dbReference>
<organism evidence="3 4">
    <name type="scientific">Gordonibacter pamelaeae</name>
    <dbReference type="NCBI Taxonomy" id="471189"/>
    <lineage>
        <taxon>Bacteria</taxon>
        <taxon>Bacillati</taxon>
        <taxon>Actinomycetota</taxon>
        <taxon>Coriobacteriia</taxon>
        <taxon>Eggerthellales</taxon>
        <taxon>Eggerthellaceae</taxon>
        <taxon>Gordonibacter</taxon>
    </lineage>
</organism>
<name>A0A369M8Q7_9ACTN</name>
<evidence type="ECO:0000313" key="3">
    <source>
        <dbReference type="EMBL" id="RDB67259.1"/>
    </source>
</evidence>
<feature type="signal peptide" evidence="1">
    <location>
        <begin position="1"/>
        <end position="23"/>
    </location>
</feature>